<dbReference type="Proteomes" id="UP000003438">
    <property type="component" value="Unassembled WGS sequence"/>
</dbReference>
<dbReference type="OrthoDB" id="367897at2"/>
<dbReference type="SUPFAM" id="SSF161098">
    <property type="entry name" value="MetI-like"/>
    <property type="match status" value="1"/>
</dbReference>
<dbReference type="PANTHER" id="PTHR30193">
    <property type="entry name" value="ABC TRANSPORTER PERMEASE PROTEIN"/>
    <property type="match status" value="1"/>
</dbReference>
<dbReference type="InterPro" id="IPR051393">
    <property type="entry name" value="ABC_transporter_permease"/>
</dbReference>
<dbReference type="PROSITE" id="PS50928">
    <property type="entry name" value="ABC_TM1"/>
    <property type="match status" value="1"/>
</dbReference>
<evidence type="ECO:0000259" key="8">
    <source>
        <dbReference type="PROSITE" id="PS50928"/>
    </source>
</evidence>
<feature type="domain" description="ABC transmembrane type-1" evidence="8">
    <location>
        <begin position="69"/>
        <end position="283"/>
    </location>
</feature>
<dbReference type="PANTHER" id="PTHR30193:SF37">
    <property type="entry name" value="INNER MEMBRANE ABC TRANSPORTER PERMEASE PROTEIN YCJO"/>
    <property type="match status" value="1"/>
</dbReference>
<dbReference type="RefSeq" id="WP_007047686.1">
    <property type="nucleotide sequence ID" value="NZ_GG704769.1"/>
</dbReference>
<reference evidence="9" key="1">
    <citation type="submission" date="2009-12" db="EMBL/GenBank/DDBJ databases">
        <authorList>
            <person name="Weinstock G."/>
            <person name="Sodergren E."/>
            <person name="Clifton S."/>
            <person name="Fulton L."/>
            <person name="Fulton B."/>
            <person name="Courtney L."/>
            <person name="Fronick C."/>
            <person name="Harrison M."/>
            <person name="Strong C."/>
            <person name="Farmer C."/>
            <person name="Delahaunty K."/>
            <person name="Markovic C."/>
            <person name="Hall O."/>
            <person name="Minx P."/>
            <person name="Tomlinson C."/>
            <person name="Mitreva M."/>
            <person name="Nelson J."/>
            <person name="Hou S."/>
            <person name="Wollam A."/>
            <person name="Pepin K.H."/>
            <person name="Johnson M."/>
            <person name="Bhonagiri V."/>
            <person name="Nash W.E."/>
            <person name="Warren W."/>
            <person name="Chinwalla A."/>
            <person name="Mardis E.R."/>
            <person name="Wilson R.K."/>
        </authorList>
    </citation>
    <scope>NUCLEOTIDE SEQUENCE [LARGE SCALE GENOMIC DNA]</scope>
    <source>
        <strain evidence="9">DSM 15176</strain>
    </source>
</reference>
<feature type="transmembrane region" description="Helical" evidence="7">
    <location>
        <begin position="156"/>
        <end position="181"/>
    </location>
</feature>
<evidence type="ECO:0000256" key="1">
    <source>
        <dbReference type="ARBA" id="ARBA00004651"/>
    </source>
</evidence>
<keyword evidence="6 7" id="KW-0472">Membrane</keyword>
<dbReference type="InterPro" id="IPR000515">
    <property type="entry name" value="MetI-like"/>
</dbReference>
<keyword evidence="2 7" id="KW-0813">Transport</keyword>
<dbReference type="Gene3D" id="1.10.3720.10">
    <property type="entry name" value="MetI-like"/>
    <property type="match status" value="1"/>
</dbReference>
<organism evidence="9 10">
    <name type="scientific">Subdoligranulum variabile DSM 15176</name>
    <dbReference type="NCBI Taxonomy" id="411471"/>
    <lineage>
        <taxon>Bacteria</taxon>
        <taxon>Bacillati</taxon>
        <taxon>Bacillota</taxon>
        <taxon>Clostridia</taxon>
        <taxon>Eubacteriales</taxon>
        <taxon>Oscillospiraceae</taxon>
        <taxon>Subdoligranulum</taxon>
    </lineage>
</organism>
<dbReference type="EMBL" id="ACBY02000027">
    <property type="protein sequence ID" value="EFB75350.1"/>
    <property type="molecule type" value="Genomic_DNA"/>
</dbReference>
<dbReference type="CDD" id="cd06261">
    <property type="entry name" value="TM_PBP2"/>
    <property type="match status" value="1"/>
</dbReference>
<evidence type="ECO:0000256" key="4">
    <source>
        <dbReference type="ARBA" id="ARBA00022692"/>
    </source>
</evidence>
<keyword evidence="5 7" id="KW-1133">Transmembrane helix</keyword>
<feature type="transmembrane region" description="Helical" evidence="7">
    <location>
        <begin position="262"/>
        <end position="282"/>
    </location>
</feature>
<evidence type="ECO:0000313" key="9">
    <source>
        <dbReference type="EMBL" id="EFB75350.1"/>
    </source>
</evidence>
<feature type="transmembrane region" description="Helical" evidence="7">
    <location>
        <begin position="74"/>
        <end position="94"/>
    </location>
</feature>
<protein>
    <submittedName>
        <fullName evidence="9">ABC transporter, permease protein</fullName>
    </submittedName>
</protein>
<dbReference type="InterPro" id="IPR035906">
    <property type="entry name" value="MetI-like_sf"/>
</dbReference>
<evidence type="ECO:0000256" key="3">
    <source>
        <dbReference type="ARBA" id="ARBA00022475"/>
    </source>
</evidence>
<dbReference type="AlphaFoldDB" id="D1PPK6"/>
<comment type="similarity">
    <text evidence="7">Belongs to the binding-protein-dependent transport system permease family.</text>
</comment>
<dbReference type="GO" id="GO:0005886">
    <property type="term" value="C:plasma membrane"/>
    <property type="evidence" value="ECO:0007669"/>
    <property type="project" value="UniProtKB-SubCell"/>
</dbReference>
<evidence type="ECO:0000256" key="7">
    <source>
        <dbReference type="RuleBase" id="RU363032"/>
    </source>
</evidence>
<evidence type="ECO:0000256" key="2">
    <source>
        <dbReference type="ARBA" id="ARBA00022448"/>
    </source>
</evidence>
<name>D1PPK6_9FIRM</name>
<dbReference type="STRING" id="411471.SUBVAR_06322"/>
<evidence type="ECO:0000256" key="6">
    <source>
        <dbReference type="ARBA" id="ARBA00023136"/>
    </source>
</evidence>
<dbReference type="GO" id="GO:0055085">
    <property type="term" value="P:transmembrane transport"/>
    <property type="evidence" value="ECO:0007669"/>
    <property type="project" value="InterPro"/>
</dbReference>
<evidence type="ECO:0000256" key="5">
    <source>
        <dbReference type="ARBA" id="ARBA00022989"/>
    </source>
</evidence>
<comment type="subcellular location">
    <subcellularLocation>
        <location evidence="1 7">Cell membrane</location>
        <topology evidence="1 7">Multi-pass membrane protein</topology>
    </subcellularLocation>
</comment>
<keyword evidence="10" id="KW-1185">Reference proteome</keyword>
<dbReference type="Pfam" id="PF00528">
    <property type="entry name" value="BPD_transp_1"/>
    <property type="match status" value="1"/>
</dbReference>
<keyword evidence="3" id="KW-1003">Cell membrane</keyword>
<dbReference type="HOGENOM" id="CLU_016047_0_0_9"/>
<accession>D1PPK6</accession>
<dbReference type="eggNOG" id="COG1175">
    <property type="taxonomic scope" value="Bacteria"/>
</dbReference>
<evidence type="ECO:0000313" key="10">
    <source>
        <dbReference type="Proteomes" id="UP000003438"/>
    </source>
</evidence>
<proteinExistence type="inferred from homology"/>
<comment type="caution">
    <text evidence="9">The sequence shown here is derived from an EMBL/GenBank/DDBJ whole genome shotgun (WGS) entry which is preliminary data.</text>
</comment>
<keyword evidence="4 7" id="KW-0812">Transmembrane</keyword>
<gene>
    <name evidence="9" type="ORF">SUBVAR_06322</name>
</gene>
<sequence length="297" mass="33325">MKTLKQQRQLFIGVCLIVPTLLLIGFVMVPALDLIRMSFTDWDGLSPTSNFIKLDNYISMFHNPDLWQSLSNNAVYFFAHLCMIPVELAFAVLLNSKLRAAGFYKTMVFLPYIINGVAIAYAFSYFFSPVNGAFDGILNALHLGMLSRSWLSDPTIVNFVLAFVSLWRYSGYHVILFLAALQSVSQDIQEAAVIDGANTWQMFRHIQIPSIMLMVDFVLFDNIRGALQVFDIPFVMTAGGPGYASSTFTLYTINTAFQFSNFGLASTMAVAIMVMIVVIYLIQNKIIHGLILKEDKD</sequence>
<feature type="transmembrane region" description="Helical" evidence="7">
    <location>
        <begin position="106"/>
        <end position="127"/>
    </location>
</feature>
<feature type="transmembrane region" description="Helical" evidence="7">
    <location>
        <begin position="12"/>
        <end position="32"/>
    </location>
</feature>